<evidence type="ECO:0000256" key="5">
    <source>
        <dbReference type="ARBA" id="ARBA00022777"/>
    </source>
</evidence>
<dbReference type="InterPro" id="IPR011009">
    <property type="entry name" value="Kinase-like_dom_sf"/>
</dbReference>
<reference evidence="8 9" key="1">
    <citation type="submission" date="2023-11" db="EMBL/GenBank/DDBJ databases">
        <title>Actinomadura monticuli sp. nov., isolated from volcanic ash.</title>
        <authorList>
            <person name="Lee S.D."/>
            <person name="Yang H."/>
            <person name="Kim I.S."/>
        </authorList>
    </citation>
    <scope>NUCLEOTIDE SEQUENCE [LARGE SCALE GENOMIC DNA]</scope>
    <source>
        <strain evidence="8 9">DLS-62</strain>
    </source>
</reference>
<evidence type="ECO:0000256" key="2">
    <source>
        <dbReference type="ARBA" id="ARBA00022527"/>
    </source>
</evidence>
<dbReference type="Pfam" id="PF00069">
    <property type="entry name" value="Pkinase"/>
    <property type="match status" value="1"/>
</dbReference>
<proteinExistence type="predicted"/>
<protein>
    <recommendedName>
        <fullName evidence="1">non-specific serine/threonine protein kinase</fullName>
        <ecNumber evidence="1">2.7.11.1</ecNumber>
    </recommendedName>
</protein>
<keyword evidence="4" id="KW-0547">Nucleotide-binding</keyword>
<evidence type="ECO:0000256" key="4">
    <source>
        <dbReference type="ARBA" id="ARBA00022741"/>
    </source>
</evidence>
<evidence type="ECO:0000313" key="9">
    <source>
        <dbReference type="Proteomes" id="UP001569963"/>
    </source>
</evidence>
<keyword evidence="9" id="KW-1185">Reference proteome</keyword>
<name>A0ABV4QFG2_9ACTN</name>
<evidence type="ECO:0000313" key="8">
    <source>
        <dbReference type="EMBL" id="MFA1540714.1"/>
    </source>
</evidence>
<dbReference type="PANTHER" id="PTHR43289">
    <property type="entry name" value="MITOGEN-ACTIVATED PROTEIN KINASE KINASE KINASE 20-RELATED"/>
    <property type="match status" value="1"/>
</dbReference>
<comment type="caution">
    <text evidence="8">The sequence shown here is derived from an EMBL/GenBank/DDBJ whole genome shotgun (WGS) entry which is preliminary data.</text>
</comment>
<evidence type="ECO:0000256" key="3">
    <source>
        <dbReference type="ARBA" id="ARBA00022679"/>
    </source>
</evidence>
<keyword evidence="2" id="KW-0723">Serine/threonine-protein kinase</keyword>
<dbReference type="EC" id="2.7.11.1" evidence="1"/>
<accession>A0ABV4QFG2</accession>
<dbReference type="PANTHER" id="PTHR43289:SF6">
    <property type="entry name" value="SERINE_THREONINE-PROTEIN KINASE NEKL-3"/>
    <property type="match status" value="1"/>
</dbReference>
<keyword evidence="3 8" id="KW-0808">Transferase</keyword>
<dbReference type="Gene3D" id="3.30.200.20">
    <property type="entry name" value="Phosphorylase Kinase, domain 1"/>
    <property type="match status" value="1"/>
</dbReference>
<keyword evidence="6" id="KW-0067">ATP-binding</keyword>
<dbReference type="EMBL" id="JAXCEI010000007">
    <property type="protein sequence ID" value="MFA1540714.1"/>
    <property type="molecule type" value="Genomic_DNA"/>
</dbReference>
<keyword evidence="5 8" id="KW-0418">Kinase</keyword>
<dbReference type="PROSITE" id="PS50011">
    <property type="entry name" value="PROTEIN_KINASE_DOM"/>
    <property type="match status" value="1"/>
</dbReference>
<feature type="domain" description="Protein kinase" evidence="7">
    <location>
        <begin position="13"/>
        <end position="261"/>
    </location>
</feature>
<evidence type="ECO:0000259" key="7">
    <source>
        <dbReference type="PROSITE" id="PS50011"/>
    </source>
</evidence>
<dbReference type="InterPro" id="IPR008271">
    <property type="entry name" value="Ser/Thr_kinase_AS"/>
</dbReference>
<gene>
    <name evidence="8" type="ORF">SM611_17440</name>
</gene>
<dbReference type="SUPFAM" id="SSF56112">
    <property type="entry name" value="Protein kinase-like (PK-like)"/>
    <property type="match status" value="1"/>
</dbReference>
<dbReference type="Gene3D" id="1.10.510.10">
    <property type="entry name" value="Transferase(Phosphotransferase) domain 1"/>
    <property type="match status" value="1"/>
</dbReference>
<dbReference type="RefSeq" id="WP_371950624.1">
    <property type="nucleotide sequence ID" value="NZ_JAXCEI010000007.1"/>
</dbReference>
<evidence type="ECO:0000256" key="1">
    <source>
        <dbReference type="ARBA" id="ARBA00012513"/>
    </source>
</evidence>
<dbReference type="InterPro" id="IPR000719">
    <property type="entry name" value="Prot_kinase_dom"/>
</dbReference>
<dbReference type="Proteomes" id="UP001569963">
    <property type="component" value="Unassembled WGS sequence"/>
</dbReference>
<organism evidence="8 9">
    <name type="scientific">Actinomadura monticuli</name>
    <dbReference type="NCBI Taxonomy" id="3097367"/>
    <lineage>
        <taxon>Bacteria</taxon>
        <taxon>Bacillati</taxon>
        <taxon>Actinomycetota</taxon>
        <taxon>Actinomycetes</taxon>
        <taxon>Streptosporangiales</taxon>
        <taxon>Thermomonosporaceae</taxon>
        <taxon>Actinomadura</taxon>
    </lineage>
</organism>
<evidence type="ECO:0000256" key="6">
    <source>
        <dbReference type="ARBA" id="ARBA00022840"/>
    </source>
</evidence>
<dbReference type="GO" id="GO:0004674">
    <property type="term" value="F:protein serine/threonine kinase activity"/>
    <property type="evidence" value="ECO:0007669"/>
    <property type="project" value="UniProtKB-EC"/>
</dbReference>
<sequence length="594" mass="61041">MSDQARPWRVEGFTEVRELGAGAQGGRVVLARHAASGAPVAIKYLARRDGDERAVAALRDEAVMLGRVDDPHVVRLYRFVGAARGVALVMEAVNGVSLKRILAEHGALEPEAALTVLKGSLLGLAAAHAAGVVHRDYKPANVVVRADGLSKLIDFGVAALAGDGGGAGTPAYMAPEQWERRPASPATDVYAATCVFYECVTGGRPFGGDLAALAGAHLRAPVPLDEVPEGLRDLVARGMAKSADDRPAGAADFVAELDAAASSAYGPGWEGRGVAAMAGAAVALAAVFPLVAAGLAPAGTVAAGTAAGGAAGGGVSAAVTAKAVGAVIAATAVAAGGAGVYAANSGDAAQSAKPPVLQVRPVSFTQTTSGPSVRFTGRVPRLTGLPAGLQSKVNALVRKPAEDWTRYAGPGLASFTDQDDPAHPYTGRIAYDVGLGGPKLFSVRYTLTGTVMSKNTSPLATVTVDLTTGRALANRDFVTADAHTRTGMSALTRLLVEYGPNGVSLCGGRYWDADGRRYVEVPPEATDLTPEEFDDGVLLIPTRRGIDFYLPLPSLGYPMSCGRAEHVFHVPYTRLGRFVRPEIFRAAGVAVPTP</sequence>
<dbReference type="CDD" id="cd14014">
    <property type="entry name" value="STKc_PknB_like"/>
    <property type="match status" value="1"/>
</dbReference>
<dbReference type="PROSITE" id="PS00108">
    <property type="entry name" value="PROTEIN_KINASE_ST"/>
    <property type="match status" value="1"/>
</dbReference>